<dbReference type="STRING" id="1150368.SAMN02927921_02125"/>
<dbReference type="InterPro" id="IPR056425">
    <property type="entry name" value="Beta-prop_BT_1020"/>
</dbReference>
<dbReference type="Pfam" id="PF24067">
    <property type="entry name" value="Beta-prop_BT_1020"/>
    <property type="match status" value="1"/>
</dbReference>
<gene>
    <name evidence="3" type="ORF">SAMN02927921_02125</name>
</gene>
<dbReference type="Proteomes" id="UP000182248">
    <property type="component" value="Unassembled WGS sequence"/>
</dbReference>
<name>A0A1K1PXK3_9FLAO</name>
<dbReference type="RefSeq" id="WP_139276121.1">
    <property type="nucleotide sequence ID" value="NZ_FPJE01000010.1"/>
</dbReference>
<dbReference type="Gene3D" id="2.115.10.20">
    <property type="entry name" value="Glycosyl hydrolase domain, family 43"/>
    <property type="match status" value="2"/>
</dbReference>
<dbReference type="SUPFAM" id="SSF75005">
    <property type="entry name" value="Arabinanase/levansucrase/invertase"/>
    <property type="match status" value="1"/>
</dbReference>
<dbReference type="OrthoDB" id="177453at2"/>
<organism evidence="3 4">
    <name type="scientific">Sinomicrobium oceani</name>
    <dbReference type="NCBI Taxonomy" id="1150368"/>
    <lineage>
        <taxon>Bacteria</taxon>
        <taxon>Pseudomonadati</taxon>
        <taxon>Bacteroidota</taxon>
        <taxon>Flavobacteriia</taxon>
        <taxon>Flavobacteriales</taxon>
        <taxon>Flavobacteriaceae</taxon>
        <taxon>Sinomicrobium</taxon>
    </lineage>
</organism>
<dbReference type="CDD" id="cd08983">
    <property type="entry name" value="GH43_Bt3655-like"/>
    <property type="match status" value="1"/>
</dbReference>
<keyword evidence="3" id="KW-0378">Hydrolase</keyword>
<dbReference type="InterPro" id="IPR036278">
    <property type="entry name" value="Sialidase_sf"/>
</dbReference>
<dbReference type="GO" id="GO:0016787">
    <property type="term" value="F:hydrolase activity"/>
    <property type="evidence" value="ECO:0007669"/>
    <property type="project" value="UniProtKB-KW"/>
</dbReference>
<evidence type="ECO:0000259" key="1">
    <source>
        <dbReference type="Pfam" id="PF22585"/>
    </source>
</evidence>
<dbReference type="InterPro" id="IPR054490">
    <property type="entry name" value="BT_1020-like_b-sandwich_1"/>
</dbReference>
<evidence type="ECO:0000313" key="4">
    <source>
        <dbReference type="Proteomes" id="UP000182248"/>
    </source>
</evidence>
<dbReference type="EMBL" id="FPJE01000010">
    <property type="protein sequence ID" value="SFW52375.1"/>
    <property type="molecule type" value="Genomic_DNA"/>
</dbReference>
<dbReference type="Pfam" id="PF22585">
    <property type="entry name" value="Sialidase-like_CBM"/>
    <property type="match status" value="1"/>
</dbReference>
<sequence>MTRFIYSFSILFILLSCTSGKEDEIYLFTSFREPATDGLYLSYSRDGYHWEDLGGPFLKPEVGKSGIMRDPSVVKGPDGTYHMVWTTEWRGGNGFGYASSSDLLHWSEEKYIPVMDKEPEVVNVWAPEIFYDEDEDRYIIIWASTIPHRYEKGEEEENNNHRMYYVTTKDFKTFSDARLFLDPGFSVIDAVIVKRGKEDYVLVLKDNTRPVRAIRVAFGKTPLGPFDQVSEPLTDFLTEGPTVLKKDDQWLLYYDQYGDKRYGAIATGDFRTFEAIDQKISLPEGHKHGTISTISEKVLQGLLAAQEERAQKTPDTVHYTGKTLSNIDYHHGQLPPAVGVHARQLLRASREHPEQADGFGWTYNHAPNMAYWNNTFFVQYLSDPAGEHIPPGQTFLMTSGDGKSWGKPQVLFPPYRIPDGWKKEGHEGVAKNLDAVMHQRMGFYTASDGRLLTLAYYGIALDKKDDPNDGRGIGRAVREIYRDGTFGPIYFIRYNKSWDTSKSAYPFYTESSDKGFVKACDELLSKPLMMQQWVEEADRDDSLIPLKKQFKAFSYYHLDDGRVVGLWKHALTSISKDGGEHWEYHPVRAPGFVNSNAKIWGQKTSDGKFATVYNPSEYRWPLAVSTSKDGLEYTDLMLVHGEITPMRYGGNYKSYGPQYVRGILEGNGTPPDGKLWVTYSVNKEDIWVASVPVPLTDKAEGHAADVFDRLPDGQELRNWNVYDLVLAPAGIEKGQDGKKYLSLRDRDAFDYARAERVIPETDRLKTSFTVVPQQNDHGLLQIEFQDRKGLPAVRLVFDQDGILKTKAGARFKNLLEYEAGQSYTITLELNTATRSYTIKINGDDKGTKIFYAPVASFGRIMFRTGEQRHFPTPDTPADNYDDLPDTGKQVPEAAFLLESLTTETF</sequence>
<dbReference type="AlphaFoldDB" id="A0A1K1PXK3"/>
<evidence type="ECO:0000259" key="2">
    <source>
        <dbReference type="Pfam" id="PF24067"/>
    </source>
</evidence>
<dbReference type="InterPro" id="IPR023296">
    <property type="entry name" value="Glyco_hydro_beta-prop_sf"/>
</dbReference>
<dbReference type="InterPro" id="IPR050727">
    <property type="entry name" value="GH43_arabinanases"/>
</dbReference>
<dbReference type="PROSITE" id="PS51257">
    <property type="entry name" value="PROKAR_LIPOPROTEIN"/>
    <property type="match status" value="1"/>
</dbReference>
<dbReference type="PANTHER" id="PTHR43301">
    <property type="entry name" value="ARABINAN ENDO-1,5-ALPHA-L-ARABINOSIDASE"/>
    <property type="match status" value="1"/>
</dbReference>
<evidence type="ECO:0000313" key="3">
    <source>
        <dbReference type="EMBL" id="SFW52375.1"/>
    </source>
</evidence>
<dbReference type="SUPFAM" id="SSF50939">
    <property type="entry name" value="Sialidases"/>
    <property type="match status" value="1"/>
</dbReference>
<accession>A0A1K1PXK3</accession>
<dbReference type="PANTHER" id="PTHR43301:SF3">
    <property type="entry name" value="ARABINAN ENDO-1,5-ALPHA-L-ARABINOSIDASE A-RELATED"/>
    <property type="match status" value="1"/>
</dbReference>
<feature type="domain" description="BT-1020-like N-terminal beta-propeller" evidence="2">
    <location>
        <begin position="315"/>
        <end position="549"/>
    </location>
</feature>
<reference evidence="3 4" key="1">
    <citation type="submission" date="2016-11" db="EMBL/GenBank/DDBJ databases">
        <authorList>
            <person name="Jaros S."/>
            <person name="Januszkiewicz K."/>
            <person name="Wedrychowicz H."/>
        </authorList>
    </citation>
    <scope>NUCLEOTIDE SEQUENCE [LARGE SCALE GENOMIC DNA]</scope>
    <source>
        <strain evidence="3 4">CGMCC 1.12145</strain>
    </source>
</reference>
<protein>
    <submittedName>
        <fullName evidence="3">Glycosyl hydrolases family 32 N-terminal domain-containing protein</fullName>
    </submittedName>
</protein>
<proteinExistence type="predicted"/>
<feature type="domain" description="BT-1020-like structural beta-sandwich" evidence="1">
    <location>
        <begin position="719"/>
        <end position="878"/>
    </location>
</feature>
<keyword evidence="4" id="KW-1185">Reference proteome</keyword>